<sequence>MMLHKESSIDERSCSLSPDDQLADVGFQVNDTTAVLDHAMRILYDRGDKTHELADKTGQLKGSAQGFRRGANRMRKQLWWRDMKMRIGIILAILILLSIIIATSSECNDPTNMSVYL</sequence>
<keyword evidence="1" id="KW-0175">Coiled coil</keyword>
<dbReference type="GO" id="GO:0016192">
    <property type="term" value="P:vesicle-mediated transport"/>
    <property type="evidence" value="ECO:0007669"/>
    <property type="project" value="InterPro"/>
</dbReference>
<feature type="domain" description="V-SNARE coiled-coil homology" evidence="3">
    <location>
        <begin position="21"/>
        <end position="81"/>
    </location>
</feature>
<protein>
    <submittedName>
        <fullName evidence="4">Synaptobrevin domain-containing protein</fullName>
    </submittedName>
</protein>
<organism evidence="4 5">
    <name type="scientific">Pochonia chlamydosporia 170</name>
    <dbReference type="NCBI Taxonomy" id="1380566"/>
    <lineage>
        <taxon>Eukaryota</taxon>
        <taxon>Fungi</taxon>
        <taxon>Dikarya</taxon>
        <taxon>Ascomycota</taxon>
        <taxon>Pezizomycotina</taxon>
        <taxon>Sordariomycetes</taxon>
        <taxon>Hypocreomycetidae</taxon>
        <taxon>Hypocreales</taxon>
        <taxon>Clavicipitaceae</taxon>
        <taxon>Pochonia</taxon>
    </lineage>
</organism>
<dbReference type="Gene3D" id="1.20.5.110">
    <property type="match status" value="1"/>
</dbReference>
<dbReference type="Proteomes" id="UP000078397">
    <property type="component" value="Unassembled WGS sequence"/>
</dbReference>
<feature type="transmembrane region" description="Helical" evidence="2">
    <location>
        <begin position="83"/>
        <end position="103"/>
    </location>
</feature>
<accession>A0A219AP33</accession>
<comment type="caution">
    <text evidence="4">The sequence shown here is derived from an EMBL/GenBank/DDBJ whole genome shotgun (WGS) entry which is preliminary data.</text>
</comment>
<evidence type="ECO:0000256" key="2">
    <source>
        <dbReference type="SAM" id="Phobius"/>
    </source>
</evidence>
<keyword evidence="2" id="KW-0812">Transmembrane</keyword>
<evidence type="ECO:0000313" key="5">
    <source>
        <dbReference type="Proteomes" id="UP000078397"/>
    </source>
</evidence>
<dbReference type="STRING" id="1380566.A0A219AP33"/>
<dbReference type="GeneID" id="33937064"/>
<proteinExistence type="predicted"/>
<dbReference type="Pfam" id="PF00957">
    <property type="entry name" value="Synaptobrevin"/>
    <property type="match status" value="1"/>
</dbReference>
<dbReference type="OrthoDB" id="190375at2759"/>
<keyword evidence="2" id="KW-1133">Transmembrane helix</keyword>
<dbReference type="PANTHER" id="PTHR46897:SF1">
    <property type="entry name" value="VESICLE-ASSOCIATED MEMBRANE PROTEIN 4"/>
    <property type="match status" value="1"/>
</dbReference>
<dbReference type="SUPFAM" id="SSF58038">
    <property type="entry name" value="SNARE fusion complex"/>
    <property type="match status" value="1"/>
</dbReference>
<keyword evidence="2" id="KW-0472">Membrane</keyword>
<dbReference type="InterPro" id="IPR042855">
    <property type="entry name" value="V_SNARE_CC"/>
</dbReference>
<gene>
    <name evidence="4" type="ORF">VFPPC_18222</name>
</gene>
<evidence type="ECO:0000313" key="4">
    <source>
        <dbReference type="EMBL" id="OWT42610.1"/>
    </source>
</evidence>
<dbReference type="GO" id="GO:0090161">
    <property type="term" value="P:Golgi ribbon formation"/>
    <property type="evidence" value="ECO:0007669"/>
    <property type="project" value="InterPro"/>
</dbReference>
<dbReference type="AlphaFoldDB" id="A0A219AP33"/>
<dbReference type="InterPro" id="IPR001388">
    <property type="entry name" value="Synaptobrevin-like"/>
</dbReference>
<evidence type="ECO:0000259" key="3">
    <source>
        <dbReference type="PROSITE" id="PS50892"/>
    </source>
</evidence>
<evidence type="ECO:0000256" key="1">
    <source>
        <dbReference type="PROSITE-ProRule" id="PRU00290"/>
    </source>
</evidence>
<dbReference type="InterPro" id="IPR042887">
    <property type="entry name" value="VAMP4"/>
</dbReference>
<reference evidence="4 5" key="1">
    <citation type="journal article" date="2016" name="PLoS Pathog.">
        <title>Biosynthesis of antibiotic leucinostatins in bio-control fungus Purpureocillium lilacinum and their inhibition on phytophthora revealed by genome mining.</title>
        <authorList>
            <person name="Wang G."/>
            <person name="Liu Z."/>
            <person name="Lin R."/>
            <person name="Li E."/>
            <person name="Mao Z."/>
            <person name="Ling J."/>
            <person name="Yang Y."/>
            <person name="Yin W.B."/>
            <person name="Xie B."/>
        </authorList>
    </citation>
    <scope>NUCLEOTIDE SEQUENCE [LARGE SCALE GENOMIC DNA]</scope>
    <source>
        <strain evidence="4">170</strain>
    </source>
</reference>
<dbReference type="PANTHER" id="PTHR46897">
    <property type="entry name" value="VESICLE-ASSOCIATED MEMBRANE PROTEIN 4"/>
    <property type="match status" value="1"/>
</dbReference>
<keyword evidence="5" id="KW-1185">Reference proteome</keyword>
<dbReference type="PROSITE" id="PS50892">
    <property type="entry name" value="V_SNARE"/>
    <property type="match status" value="1"/>
</dbReference>
<dbReference type="EMBL" id="LSBJ02000009">
    <property type="protein sequence ID" value="OWT42610.1"/>
    <property type="molecule type" value="Genomic_DNA"/>
</dbReference>
<dbReference type="PRINTS" id="PR00219">
    <property type="entry name" value="SYNAPTOBREVN"/>
</dbReference>
<name>A0A219AP33_METCM</name>
<dbReference type="RefSeq" id="XP_022285101.1">
    <property type="nucleotide sequence ID" value="XM_022429868.1"/>
</dbReference>
<dbReference type="GO" id="GO:0016020">
    <property type="term" value="C:membrane"/>
    <property type="evidence" value="ECO:0007669"/>
    <property type="project" value="InterPro"/>
</dbReference>
<dbReference type="KEGG" id="pchm:VFPPC_18222"/>